<dbReference type="PANTHER" id="PTHR13370">
    <property type="entry name" value="RNA METHYLASE-RELATED"/>
    <property type="match status" value="1"/>
</dbReference>
<protein>
    <recommendedName>
        <fullName evidence="1">site-specific DNA-methyltransferase (adenine-specific)</fullName>
        <ecNumber evidence="1">2.1.1.72</ecNumber>
    </recommendedName>
</protein>
<dbReference type="PANTHER" id="PTHR13370:SF24">
    <property type="entry name" value="TYPE III RESTRICTION-MODIFICATION ENZYME STYLTI MOD SUBUNIT"/>
    <property type="match status" value="1"/>
</dbReference>
<dbReference type="InterPro" id="IPR002941">
    <property type="entry name" value="DNA_methylase_N4/N6"/>
</dbReference>
<dbReference type="GO" id="GO:0008168">
    <property type="term" value="F:methyltransferase activity"/>
    <property type="evidence" value="ECO:0007669"/>
    <property type="project" value="UniProtKB-KW"/>
</dbReference>
<dbReference type="RefSeq" id="WP_379048035.1">
    <property type="nucleotide sequence ID" value="NZ_JBHSKW010000069.1"/>
</dbReference>
<gene>
    <name evidence="7" type="ORF">ACFSSE_14795</name>
</gene>
<evidence type="ECO:0000256" key="3">
    <source>
        <dbReference type="ARBA" id="ARBA00022679"/>
    </source>
</evidence>
<feature type="domain" description="DNA methylase N-4/N-6" evidence="6">
    <location>
        <begin position="117"/>
        <end position="382"/>
    </location>
</feature>
<evidence type="ECO:0000313" key="8">
    <source>
        <dbReference type="Proteomes" id="UP001597546"/>
    </source>
</evidence>
<keyword evidence="8" id="KW-1185">Reference proteome</keyword>
<dbReference type="Gene3D" id="3.40.50.150">
    <property type="entry name" value="Vaccinia Virus protein VP39"/>
    <property type="match status" value="1"/>
</dbReference>
<keyword evidence="4" id="KW-0949">S-adenosyl-L-methionine</keyword>
<comment type="catalytic activity">
    <reaction evidence="5">
        <text>a 2'-deoxyadenosine in DNA + S-adenosyl-L-methionine = an N(6)-methyl-2'-deoxyadenosine in DNA + S-adenosyl-L-homocysteine + H(+)</text>
        <dbReference type="Rhea" id="RHEA:15197"/>
        <dbReference type="Rhea" id="RHEA-COMP:12418"/>
        <dbReference type="Rhea" id="RHEA-COMP:12419"/>
        <dbReference type="ChEBI" id="CHEBI:15378"/>
        <dbReference type="ChEBI" id="CHEBI:57856"/>
        <dbReference type="ChEBI" id="CHEBI:59789"/>
        <dbReference type="ChEBI" id="CHEBI:90615"/>
        <dbReference type="ChEBI" id="CHEBI:90616"/>
        <dbReference type="EC" id="2.1.1.72"/>
    </reaction>
</comment>
<dbReference type="EC" id="2.1.1.72" evidence="1"/>
<evidence type="ECO:0000256" key="1">
    <source>
        <dbReference type="ARBA" id="ARBA00011900"/>
    </source>
</evidence>
<keyword evidence="3 7" id="KW-0808">Transferase</keyword>
<dbReference type="PRINTS" id="PR00506">
    <property type="entry name" value="D21N6MTFRASE"/>
</dbReference>
<dbReference type="InterPro" id="IPR002295">
    <property type="entry name" value="N4/N6-MTase_EcoPI_Mod-like"/>
</dbReference>
<dbReference type="Pfam" id="PF01555">
    <property type="entry name" value="N6_N4_Mtase"/>
    <property type="match status" value="1"/>
</dbReference>
<keyword evidence="2 7" id="KW-0489">Methyltransferase</keyword>
<comment type="caution">
    <text evidence="7">The sequence shown here is derived from an EMBL/GenBank/DDBJ whole genome shotgun (WGS) entry which is preliminary data.</text>
</comment>
<dbReference type="GO" id="GO:0032259">
    <property type="term" value="P:methylation"/>
    <property type="evidence" value="ECO:0007669"/>
    <property type="project" value="UniProtKB-KW"/>
</dbReference>
<evidence type="ECO:0000256" key="5">
    <source>
        <dbReference type="ARBA" id="ARBA00047942"/>
    </source>
</evidence>
<dbReference type="EMBL" id="JBHULV010000050">
    <property type="protein sequence ID" value="MFD2732976.1"/>
    <property type="molecule type" value="Genomic_DNA"/>
</dbReference>
<evidence type="ECO:0000256" key="4">
    <source>
        <dbReference type="ARBA" id="ARBA00022691"/>
    </source>
</evidence>
<name>A0ABW5TV36_9SPHI</name>
<evidence type="ECO:0000259" key="6">
    <source>
        <dbReference type="Pfam" id="PF01555"/>
    </source>
</evidence>
<dbReference type="Proteomes" id="UP001597546">
    <property type="component" value="Unassembled WGS sequence"/>
</dbReference>
<evidence type="ECO:0000256" key="2">
    <source>
        <dbReference type="ARBA" id="ARBA00022603"/>
    </source>
</evidence>
<sequence>MNDTDKNRIIELIKAGEKLPKEYIYKLFADEEDVFLFWNGRKEDITNIALPFHSIEHIDEPRKEKDKAQTSMFETDFRGRQLKGWTNKLIWGDNKLILSSLANGPMREEIEKEGGLKLIYIDPPFAVGSDFGFEIEIGGETAEKRQSIIEEIAYRDTWGKGISSYLTMMYERLKLMHKLLAEDGSIYVHCDWRVSYYLRLMLDDIFGIDNFRNEIIWFYPGRERISENKFQSKHDTIYYFGKSSKSKLNAVTKKWDKEERVKMLRRKIHKDEYGKEWFWETRGQANGIEPYKKYLDEYVDKGGALNDVWDDIQFLRGNHPERVGYETQKPEELLERIIKASSNKGDLIADFFCGSGTTAAAAEKLSRKWITTDLGRFSVHTARKRLIGVQRELQESGKDFRAFELLNLGKYERQFFMDDLTNGKRKAKEDLYVDLILEAYKAKRIDNHATLHGSKAGRFVNVGPLDVPVTQSLLMDIFEECRTKLYTQVDVLGFEFEMGLTPQFIQELKEKGVSVALKYIPKDVFDKRAVEKGQVKFFDVAYLNTREKIKDKSITIELTDFVTHYTQDDIEELQQSMRAGSKVVIEDGQIFKLEKDKNGIITRTVLTKDWFDWVDYWAIDFDYLSRKEIIKTKNEDGSVEEKWTGNYLFENEWQSFRTKKNPSIDFTSVAHQYKAAGKYKVMVKVVDILGIDTSKIIEVNIE</sequence>
<evidence type="ECO:0000313" key="7">
    <source>
        <dbReference type="EMBL" id="MFD2732976.1"/>
    </source>
</evidence>
<accession>A0ABW5TV36</accession>
<reference evidence="8" key="1">
    <citation type="journal article" date="2019" name="Int. J. Syst. Evol. Microbiol.">
        <title>The Global Catalogue of Microorganisms (GCM) 10K type strain sequencing project: providing services to taxonomists for standard genome sequencing and annotation.</title>
        <authorList>
            <consortium name="The Broad Institute Genomics Platform"/>
            <consortium name="The Broad Institute Genome Sequencing Center for Infectious Disease"/>
            <person name="Wu L."/>
            <person name="Ma J."/>
        </authorList>
    </citation>
    <scope>NUCLEOTIDE SEQUENCE [LARGE SCALE GENOMIC DNA]</scope>
    <source>
        <strain evidence="8">KCTC 42456</strain>
    </source>
</reference>
<proteinExistence type="predicted"/>
<dbReference type="SUPFAM" id="SSF53335">
    <property type="entry name" value="S-adenosyl-L-methionine-dependent methyltransferases"/>
    <property type="match status" value="1"/>
</dbReference>
<dbReference type="InterPro" id="IPR029063">
    <property type="entry name" value="SAM-dependent_MTases_sf"/>
</dbReference>
<organism evidence="7 8">
    <name type="scientific">Pedobacter alpinus</name>
    <dbReference type="NCBI Taxonomy" id="1590643"/>
    <lineage>
        <taxon>Bacteria</taxon>
        <taxon>Pseudomonadati</taxon>
        <taxon>Bacteroidota</taxon>
        <taxon>Sphingobacteriia</taxon>
        <taxon>Sphingobacteriales</taxon>
        <taxon>Sphingobacteriaceae</taxon>
        <taxon>Pedobacter</taxon>
    </lineage>
</organism>